<evidence type="ECO:0000313" key="2">
    <source>
        <dbReference type="EMBL" id="AUQ95966.1"/>
    </source>
</evidence>
<dbReference type="Proteomes" id="UP000236536">
    <property type="component" value="Chromosome"/>
</dbReference>
<name>A0ABM6RIC7_9RHOB</name>
<reference evidence="2 3" key="2">
    <citation type="journal article" date="2017" name="Int. J. Syst. Evol. Microbiol.">
        <title>Adaptation of Surface-Associated Bacteria to the Open Ocean: A Genomically Distinct Subpopulation of Phaeobacter gallaeciensis Colonizes Pacific Mesozooplankton.</title>
        <authorList>
            <person name="Freese H.M."/>
            <person name="Methner A."/>
            <person name="Overmann J."/>
        </authorList>
    </citation>
    <scope>NUCLEOTIDE SEQUENCE [LARGE SCALE GENOMIC DNA]</scope>
    <source>
        <strain evidence="2 3">P66</strain>
    </source>
</reference>
<dbReference type="EMBL" id="CP010705">
    <property type="protein sequence ID" value="AUQ95966.1"/>
    <property type="molecule type" value="Genomic_DNA"/>
</dbReference>
<dbReference type="RefSeq" id="WP_102874981.1">
    <property type="nucleotide sequence ID" value="NZ_CP010705.1"/>
</dbReference>
<sequence>MQRKWKLRSAAGCGALIGLGYAAFVAFTSHDAAPAHSEEATANLAGVVLGGGIGGALLGVAVAIVRNQASK</sequence>
<keyword evidence="1" id="KW-1133">Transmembrane helix</keyword>
<evidence type="ECO:0000313" key="3">
    <source>
        <dbReference type="Proteomes" id="UP000236536"/>
    </source>
</evidence>
<feature type="transmembrane region" description="Helical" evidence="1">
    <location>
        <begin position="47"/>
        <end position="65"/>
    </location>
</feature>
<protein>
    <submittedName>
        <fullName evidence="2">Uncharacterized protein</fullName>
    </submittedName>
</protein>
<evidence type="ECO:0000256" key="1">
    <source>
        <dbReference type="SAM" id="Phobius"/>
    </source>
</evidence>
<accession>A0ABM6RIC7</accession>
<keyword evidence="1" id="KW-0812">Transmembrane</keyword>
<keyword evidence="3" id="KW-1185">Reference proteome</keyword>
<organism evidence="2 3">
    <name type="scientific">Phaeobacter inhibens</name>
    <dbReference type="NCBI Taxonomy" id="221822"/>
    <lineage>
        <taxon>Bacteria</taxon>
        <taxon>Pseudomonadati</taxon>
        <taxon>Pseudomonadota</taxon>
        <taxon>Alphaproteobacteria</taxon>
        <taxon>Rhodobacterales</taxon>
        <taxon>Roseobacteraceae</taxon>
        <taxon>Phaeobacter</taxon>
    </lineage>
</organism>
<reference evidence="2 3" key="1">
    <citation type="journal article" date="2017" name="Genome Biol. Evol.">
        <title>Trajectories and Drivers of Genome Evolution in Surface-Associated Marine Phaeobacter.</title>
        <authorList>
            <person name="Freese H.M."/>
            <person name="Sikorski J."/>
            <person name="Bunk B."/>
            <person name="Scheuner C."/>
            <person name="Meier-Kolthoff J.P."/>
            <person name="Sproer C."/>
            <person name="Gram L."/>
            <person name="Overmann J."/>
        </authorList>
    </citation>
    <scope>NUCLEOTIDE SEQUENCE [LARGE SCALE GENOMIC DNA]</scope>
    <source>
        <strain evidence="2 3">P66</strain>
    </source>
</reference>
<proteinExistence type="predicted"/>
<keyword evidence="1" id="KW-0472">Membrane</keyword>
<gene>
    <name evidence="2" type="ORF">PhaeoP66_03224</name>
</gene>